<evidence type="ECO:0000313" key="4">
    <source>
        <dbReference type="Proteomes" id="UP000554235"/>
    </source>
</evidence>
<evidence type="ECO:0000313" key="3">
    <source>
        <dbReference type="EMBL" id="KAF4461287.1"/>
    </source>
</evidence>
<evidence type="ECO:0000256" key="2">
    <source>
        <dbReference type="SAM" id="MobiDB-lite"/>
    </source>
</evidence>
<reference evidence="3 4" key="1">
    <citation type="submission" date="2020-01" db="EMBL/GenBank/DDBJ databases">
        <title>Identification and distribution of gene clusters putatively required for synthesis of sphingolipid metabolism inhibitors in phylogenetically diverse species of the filamentous fungus Fusarium.</title>
        <authorList>
            <person name="Kim H.-S."/>
            <person name="Busman M."/>
            <person name="Brown D.W."/>
            <person name="Divon H."/>
            <person name="Uhlig S."/>
            <person name="Proctor R.H."/>
        </authorList>
    </citation>
    <scope>NUCLEOTIDE SEQUENCE [LARGE SCALE GENOMIC DNA]</scope>
    <source>
        <strain evidence="3 4">NRRL 20459</strain>
    </source>
</reference>
<feature type="compositionally biased region" description="Acidic residues" evidence="2">
    <location>
        <begin position="60"/>
        <end position="72"/>
    </location>
</feature>
<protein>
    <submittedName>
        <fullName evidence="3">Uncharacterized protein</fullName>
    </submittedName>
</protein>
<dbReference type="EMBL" id="JAADYS010001749">
    <property type="protein sequence ID" value="KAF4461287.1"/>
    <property type="molecule type" value="Genomic_DNA"/>
</dbReference>
<gene>
    <name evidence="3" type="ORF">FALBO_11924</name>
</gene>
<keyword evidence="4" id="KW-1185">Reference proteome</keyword>
<comment type="caution">
    <text evidence="3">The sequence shown here is derived from an EMBL/GenBank/DDBJ whole genome shotgun (WGS) entry which is preliminary data.</text>
</comment>
<keyword evidence="1" id="KW-0175">Coiled coil</keyword>
<feature type="coiled-coil region" evidence="1">
    <location>
        <begin position="25"/>
        <end position="52"/>
    </location>
</feature>
<name>A0A8H4L1N2_9HYPO</name>
<evidence type="ECO:0000256" key="1">
    <source>
        <dbReference type="SAM" id="Coils"/>
    </source>
</evidence>
<dbReference type="AlphaFoldDB" id="A0A8H4L1N2"/>
<organism evidence="3 4">
    <name type="scientific">Fusarium albosuccineum</name>
    <dbReference type="NCBI Taxonomy" id="1237068"/>
    <lineage>
        <taxon>Eukaryota</taxon>
        <taxon>Fungi</taxon>
        <taxon>Dikarya</taxon>
        <taxon>Ascomycota</taxon>
        <taxon>Pezizomycotina</taxon>
        <taxon>Sordariomycetes</taxon>
        <taxon>Hypocreomycetidae</taxon>
        <taxon>Hypocreales</taxon>
        <taxon>Nectriaceae</taxon>
        <taxon>Fusarium</taxon>
        <taxon>Fusarium decemcellulare species complex</taxon>
    </lineage>
</organism>
<dbReference type="Proteomes" id="UP000554235">
    <property type="component" value="Unassembled WGS sequence"/>
</dbReference>
<feature type="region of interest" description="Disordered" evidence="2">
    <location>
        <begin position="57"/>
        <end position="83"/>
    </location>
</feature>
<proteinExistence type="predicted"/>
<accession>A0A8H4L1N2</accession>
<sequence>MDRYEFTQEDIQQMAALLEHLVGRVLRLEIRLEGIEESVRQVRREVQSLQEYRTSLLPEEAADPEEAMEPEEAPPGNGDGAEM</sequence>